<dbReference type="GeneID" id="66536909"/>
<evidence type="ECO:0000259" key="2">
    <source>
        <dbReference type="Pfam" id="PF01592"/>
    </source>
</evidence>
<dbReference type="GO" id="GO:0016226">
    <property type="term" value="P:iron-sulfur cluster assembly"/>
    <property type="evidence" value="ECO:0007669"/>
    <property type="project" value="InterPro"/>
</dbReference>
<proteinExistence type="inferred from homology"/>
<dbReference type="KEGG" id="bths:CNY62_08240"/>
<organism evidence="3 5">
    <name type="scientific">Brochothrix thermosphacta</name>
    <name type="common">Microbacterium thermosphactum</name>
    <dbReference type="NCBI Taxonomy" id="2756"/>
    <lineage>
        <taxon>Bacteria</taxon>
        <taxon>Bacillati</taxon>
        <taxon>Bacillota</taxon>
        <taxon>Bacilli</taxon>
        <taxon>Bacillales</taxon>
        <taxon>Listeriaceae</taxon>
        <taxon>Brochothrix</taxon>
    </lineage>
</organism>
<sequence length="148" mass="16659">MVKRNLDQLYRQVILEHYRKPRNSGELETQTHKIEMNNPTCGDQIFLNLYVQDGIIKDAKFTGSGCSISIASASMMTETIKGLTIEKALLVSRDFSEMMQGHTHEHLSEENEELEVLAGVSQFPARIKCATLAWKAMEKAVAVDKTTK</sequence>
<accession>A0A1D2LW02</accession>
<reference evidence="6" key="2">
    <citation type="submission" date="2018-04" db="EMBL/GenBank/DDBJ databases">
        <authorList>
            <person name="Illikoud N."/>
        </authorList>
    </citation>
    <scope>NUCLEOTIDE SEQUENCE [LARGE SCALE GENOMIC DNA]</scope>
</reference>
<dbReference type="NCBIfam" id="TIGR01994">
    <property type="entry name" value="SUF_scaf_2"/>
    <property type="match status" value="1"/>
</dbReference>
<evidence type="ECO:0000313" key="5">
    <source>
        <dbReference type="Proteomes" id="UP000243591"/>
    </source>
</evidence>
<dbReference type="Gene3D" id="3.90.1010.10">
    <property type="match status" value="1"/>
</dbReference>
<evidence type="ECO:0000256" key="1">
    <source>
        <dbReference type="ARBA" id="ARBA00006420"/>
    </source>
</evidence>
<dbReference type="SUPFAM" id="SSF82649">
    <property type="entry name" value="SufE/NifU"/>
    <property type="match status" value="1"/>
</dbReference>
<dbReference type="EMBL" id="CP023483">
    <property type="protein sequence ID" value="ATF26367.1"/>
    <property type="molecule type" value="Genomic_DNA"/>
</dbReference>
<feature type="domain" description="NIF system FeS cluster assembly NifU N-terminal" evidence="2">
    <location>
        <begin position="10"/>
        <end position="129"/>
    </location>
</feature>
<name>A0A1D2LW02_BROTH</name>
<evidence type="ECO:0000313" key="4">
    <source>
        <dbReference type="EMBL" id="SPP25619.1"/>
    </source>
</evidence>
<gene>
    <name evidence="4" type="primary">sufU</name>
    <name evidence="4" type="ORF">BTBSAS_10081</name>
    <name evidence="3" type="ORF">CNY62_08240</name>
</gene>
<dbReference type="CDD" id="cd06664">
    <property type="entry name" value="IscU_like"/>
    <property type="match status" value="1"/>
</dbReference>
<dbReference type="GO" id="GO:0051536">
    <property type="term" value="F:iron-sulfur cluster binding"/>
    <property type="evidence" value="ECO:0007669"/>
    <property type="project" value="InterPro"/>
</dbReference>
<reference evidence="4" key="3">
    <citation type="submission" date="2018-04" db="EMBL/GenBank/DDBJ databases">
        <authorList>
            <person name="Go L.Y."/>
            <person name="Mitchell J.A."/>
        </authorList>
    </citation>
    <scope>NUCLEOTIDE SEQUENCE</scope>
    <source>
        <strain evidence="4">BSAS1 3</strain>
    </source>
</reference>
<dbReference type="AlphaFoldDB" id="A0A1D2LW02"/>
<evidence type="ECO:0000313" key="6">
    <source>
        <dbReference type="Proteomes" id="UP000270190"/>
    </source>
</evidence>
<dbReference type="PANTHER" id="PTHR10093">
    <property type="entry name" value="IRON-SULFUR CLUSTER ASSEMBLY ENZYME NIFU HOMOLOG"/>
    <property type="match status" value="1"/>
</dbReference>
<dbReference type="Proteomes" id="UP000243591">
    <property type="component" value="Chromosome"/>
</dbReference>
<evidence type="ECO:0000313" key="3">
    <source>
        <dbReference type="EMBL" id="ATF26367.1"/>
    </source>
</evidence>
<dbReference type="GO" id="GO:0005506">
    <property type="term" value="F:iron ion binding"/>
    <property type="evidence" value="ECO:0007669"/>
    <property type="project" value="InterPro"/>
</dbReference>
<dbReference type="EMBL" id="OUNC01000001">
    <property type="protein sequence ID" value="SPP25619.1"/>
    <property type="molecule type" value="Genomic_DNA"/>
</dbReference>
<dbReference type="STRING" id="2756.BFR44_09065"/>
<protein>
    <submittedName>
        <fullName evidence="4">Iron-sulfur cluster assembly sulfur-transfer protein (Zn(2+)-dependent)</fullName>
    </submittedName>
    <submittedName>
        <fullName evidence="3">SUF system NifU family Fe-S cluster assembly protein</fullName>
    </submittedName>
</protein>
<dbReference type="OrthoDB" id="9804157at2"/>
<comment type="similarity">
    <text evidence="1">Belongs to the NifU family.</text>
</comment>
<dbReference type="Proteomes" id="UP000270190">
    <property type="component" value="Unassembled WGS sequence"/>
</dbReference>
<keyword evidence="5" id="KW-1185">Reference proteome</keyword>
<dbReference type="Pfam" id="PF01592">
    <property type="entry name" value="NifU_N"/>
    <property type="match status" value="1"/>
</dbReference>
<dbReference type="RefSeq" id="WP_029090728.1">
    <property type="nucleotide sequence ID" value="NZ_CBCPHX010000002.1"/>
</dbReference>
<dbReference type="FunFam" id="3.90.1010.10:FF:000002">
    <property type="entry name" value="Iron-sulfur cluster assembly scaffold protein NifU"/>
    <property type="match status" value="1"/>
</dbReference>
<reference evidence="3 5" key="1">
    <citation type="submission" date="2017-09" db="EMBL/GenBank/DDBJ databases">
        <title>Complete Genome Sequences of Two Strains of the Meat Spoilage Bacterium Brochothrix thermosphacta Isolated from Ground Chicken.</title>
        <authorList>
            <person name="Paoli G.C."/>
            <person name="Wijey C."/>
            <person name="Chen C.-Y."/>
            <person name="Nguyen L."/>
            <person name="Yan X."/>
            <person name="Irwin P.L."/>
        </authorList>
    </citation>
    <scope>NUCLEOTIDE SEQUENCE [LARGE SCALE GENOMIC DNA]</scope>
    <source>
        <strain evidence="3 5">BI</strain>
    </source>
</reference>
<dbReference type="InterPro" id="IPR002871">
    <property type="entry name" value="NIF_FeS_clus_asmbl_NifU_N"/>
</dbReference>